<keyword evidence="5" id="KW-1185">Reference proteome</keyword>
<dbReference type="InterPro" id="IPR034733">
    <property type="entry name" value="AcCoA_carboxyl_beta"/>
</dbReference>
<dbReference type="InParanoid" id="A0A194RPA3"/>
<dbReference type="InterPro" id="IPR049076">
    <property type="entry name" value="ACCA"/>
</dbReference>
<dbReference type="SUPFAM" id="SSF52096">
    <property type="entry name" value="ClpP/crotonase"/>
    <property type="match status" value="4"/>
</dbReference>
<evidence type="ECO:0000313" key="5">
    <source>
        <dbReference type="Proteomes" id="UP000053240"/>
    </source>
</evidence>
<dbReference type="GO" id="GO:0005524">
    <property type="term" value="F:ATP binding"/>
    <property type="evidence" value="ECO:0007669"/>
    <property type="project" value="InterPro"/>
</dbReference>
<evidence type="ECO:0000313" key="4">
    <source>
        <dbReference type="EMBL" id="KPJ19678.1"/>
    </source>
</evidence>
<dbReference type="Proteomes" id="UP000053240">
    <property type="component" value="Unassembled WGS sequence"/>
</dbReference>
<dbReference type="Gene3D" id="3.90.226.10">
    <property type="entry name" value="2-enoyl-CoA Hydratase, Chain A, domain 1"/>
    <property type="match status" value="3"/>
</dbReference>
<feature type="domain" description="CoA carboxyltransferase C-terminal" evidence="3">
    <location>
        <begin position="664"/>
        <end position="1043"/>
    </location>
</feature>
<dbReference type="InterPro" id="IPR011762">
    <property type="entry name" value="COA_CT_N"/>
</dbReference>
<dbReference type="InterPro" id="IPR029045">
    <property type="entry name" value="ClpP/crotonase-like_dom_sf"/>
</dbReference>
<dbReference type="Pfam" id="PF01039">
    <property type="entry name" value="Carboxyl_trans"/>
    <property type="match status" value="3"/>
</dbReference>
<protein>
    <submittedName>
        <fullName evidence="4">Acetyl-CoA carboxylase</fullName>
    </submittedName>
</protein>
<dbReference type="Pfam" id="PF08326">
    <property type="entry name" value="ACC_central"/>
    <property type="match status" value="1"/>
</dbReference>
<sequence>MLCEDIKVCNAALEVYVRRAYTSYEITCLQHLALSGELGVVHFQFVLPTGHPNRIPISQSEIELSAAQDAEGVPAELSTAAMRKCHHRTGALAAFLSFEQFAQYADELLDLVHDFASSATVRKEDLQALQEGSESRESTSINVGMDYKQIVDATDVPLEPIHILMIGVRDNGEIDDVAASRRFGSFCRAHRHDLHAKRIRRITFMLLIKRQFPKFFTYRARNDFTEDTIYRHLEPASAFQLELYRMRSYDLEALPTSNQKMHLYLGKAKVKKGQEVTDYRFFIRSIIRHQDLITKEASFEYLQNEGERVLLEAMDELEVAYSHHLAKRTDCNHIFLNFGPTVIMDPAKIEESVLGMVMRYGPRLWKLRVLQAEIRFTLRMGPGVPTKNVRLCLSNGSGYSLDIYTYEEVSDPRTGVIMFQSYGPRQGPMHGLPISTPYVTKDYLQQKRFLATSQGTTYVYDIPDMFRQTIEKRWRECIEEGSVDGPVPDNVMTSVELVVEPDGERHVVEVTRLPGQNTVGMVAWRLTLFTPECPRGREVVLIANDLTHYMGSFGPHEDWLFYRASHYARQRNIPRIYVSVNSGARIGVAEEVKSEFNVAWLDAERPERGFNGRRQQQHQLHELFSLSEIPRPHRRQASSGINSKYSLISVDKLSMVPIMRCADPIDRPVEWVPPRSAHDPRLMLTGDAHRPGFFDAGSFDEIMRPWAQTVIAGRARLGGIPVGVIAVETRTVEFTLPADPANLDSEAKTKARLGGIPVGVIAVETRTVEFTLPADPANLDSEAKTMQQAGQVWFPDSAYKTAQAINDFSRENLPIIIFANWRGFSGGQKDMYEQILKFGAEIVRALRGATAPVLVYIPPGAEVRGGAWAVIDPSVNSQRMEMYADPEARGGVLEAEGIVEVKFKQRDILKTMHRLDPELLRLGARISEMKEQMKEISKNLDRRGSIDDVLVRTDAGKQAECKVRELEADLLAAEKTVKAREKELSPIYHEIAIQFAELHDTAERMLEKGCIFDIIPWRWSRRLLYWRLARLLRQNAQERRVQEAVQPATHMDQGAAAATLRRWFTEDQGETQSHQWEHDNEAVCKWLEAQAGAEDSLLERNLRAIKQDAVLQACNALVMELTPSQRAEFVRKLTALEMEQ</sequence>
<dbReference type="GO" id="GO:0006633">
    <property type="term" value="P:fatty acid biosynthetic process"/>
    <property type="evidence" value="ECO:0007669"/>
    <property type="project" value="InterPro"/>
</dbReference>
<dbReference type="PROSITE" id="PS50980">
    <property type="entry name" value="COA_CT_NTER"/>
    <property type="match status" value="1"/>
</dbReference>
<accession>A0A194RPA3</accession>
<dbReference type="EMBL" id="KQ459875">
    <property type="protein sequence ID" value="KPJ19678.1"/>
    <property type="molecule type" value="Genomic_DNA"/>
</dbReference>
<reference evidence="4 5" key="1">
    <citation type="journal article" date="2015" name="Nat. Commun.">
        <title>Outbred genome sequencing and CRISPR/Cas9 gene editing in butterflies.</title>
        <authorList>
            <person name="Li X."/>
            <person name="Fan D."/>
            <person name="Zhang W."/>
            <person name="Liu G."/>
            <person name="Zhang L."/>
            <person name="Zhao L."/>
            <person name="Fang X."/>
            <person name="Chen L."/>
            <person name="Dong Y."/>
            <person name="Chen Y."/>
            <person name="Ding Y."/>
            <person name="Zhao R."/>
            <person name="Feng M."/>
            <person name="Zhu Y."/>
            <person name="Feng Y."/>
            <person name="Jiang X."/>
            <person name="Zhu D."/>
            <person name="Xiang H."/>
            <person name="Feng X."/>
            <person name="Li S."/>
            <person name="Wang J."/>
            <person name="Zhang G."/>
            <person name="Kronforst M.R."/>
            <person name="Wang W."/>
        </authorList>
    </citation>
    <scope>NUCLEOTIDE SEQUENCE [LARGE SCALE GENOMIC DNA]</scope>
    <source>
        <strain evidence="4">Ya'a_city_454_Pm</strain>
        <tissue evidence="4">Whole body</tissue>
    </source>
</reference>
<dbReference type="InterPro" id="IPR013537">
    <property type="entry name" value="AcCoA_COase_cen"/>
</dbReference>
<dbReference type="GO" id="GO:0005739">
    <property type="term" value="C:mitochondrion"/>
    <property type="evidence" value="ECO:0007669"/>
    <property type="project" value="TreeGrafter"/>
</dbReference>
<feature type="domain" description="CoA carboxyltransferase N-terminal" evidence="2">
    <location>
        <begin position="437"/>
        <end position="587"/>
    </location>
</feature>
<dbReference type="AlphaFoldDB" id="A0A194RPA3"/>
<gene>
    <name evidence="4" type="ORF">RR48_06538</name>
</gene>
<dbReference type="STRING" id="76193.A0A194RPA3"/>
<evidence type="ECO:0000256" key="1">
    <source>
        <dbReference type="SAM" id="Coils"/>
    </source>
</evidence>
<keyword evidence="1" id="KW-0175">Coiled coil</keyword>
<name>A0A194RPA3_PAPMA</name>
<dbReference type="InterPro" id="IPR011763">
    <property type="entry name" value="COA_CT_C"/>
</dbReference>
<feature type="coiled-coil region" evidence="1">
    <location>
        <begin position="919"/>
        <end position="983"/>
    </location>
</feature>
<dbReference type="GO" id="GO:0003989">
    <property type="term" value="F:acetyl-CoA carboxylase activity"/>
    <property type="evidence" value="ECO:0007669"/>
    <property type="project" value="InterPro"/>
</dbReference>
<dbReference type="PANTHER" id="PTHR45728">
    <property type="entry name" value="ACETYL-COA CARBOXYLASE, ISOFORM A"/>
    <property type="match status" value="1"/>
</dbReference>
<evidence type="ECO:0000259" key="3">
    <source>
        <dbReference type="PROSITE" id="PS50989"/>
    </source>
</evidence>
<proteinExistence type="predicted"/>
<evidence type="ECO:0000259" key="2">
    <source>
        <dbReference type="PROSITE" id="PS50980"/>
    </source>
</evidence>
<organism evidence="4 5">
    <name type="scientific">Papilio machaon</name>
    <name type="common">Old World swallowtail butterfly</name>
    <dbReference type="NCBI Taxonomy" id="76193"/>
    <lineage>
        <taxon>Eukaryota</taxon>
        <taxon>Metazoa</taxon>
        <taxon>Ecdysozoa</taxon>
        <taxon>Arthropoda</taxon>
        <taxon>Hexapoda</taxon>
        <taxon>Insecta</taxon>
        <taxon>Pterygota</taxon>
        <taxon>Neoptera</taxon>
        <taxon>Endopterygota</taxon>
        <taxon>Lepidoptera</taxon>
        <taxon>Glossata</taxon>
        <taxon>Ditrysia</taxon>
        <taxon>Papilionoidea</taxon>
        <taxon>Papilionidae</taxon>
        <taxon>Papilioninae</taxon>
        <taxon>Papilio</taxon>
    </lineage>
</organism>
<dbReference type="PANTHER" id="PTHR45728:SF3">
    <property type="entry name" value="ACETYL-COA CARBOXYLASE"/>
    <property type="match status" value="1"/>
</dbReference>
<dbReference type="PROSITE" id="PS50989">
    <property type="entry name" value="COA_CT_CTER"/>
    <property type="match status" value="1"/>
</dbReference>